<proteinExistence type="predicted"/>
<name>A0A3L9ZM64_9FLAO</name>
<evidence type="ECO:0000313" key="2">
    <source>
        <dbReference type="Proteomes" id="UP000280368"/>
    </source>
</evidence>
<accession>A0A3L9ZM64</accession>
<dbReference type="Proteomes" id="UP000280368">
    <property type="component" value="Unassembled WGS sequence"/>
</dbReference>
<sequence length="38" mass="4360">MFESFTCEKPNIFINSNDKMFAVNSALKNTSQFQLSKV</sequence>
<evidence type="ECO:0000313" key="1">
    <source>
        <dbReference type="EMBL" id="RMA72499.1"/>
    </source>
</evidence>
<comment type="caution">
    <text evidence="1">The sequence shown here is derived from an EMBL/GenBank/DDBJ whole genome shotgun (WGS) entry which is preliminary data.</text>
</comment>
<gene>
    <name evidence="1" type="ORF">BC961_2901</name>
</gene>
<reference evidence="1 2" key="1">
    <citation type="submission" date="2018-10" db="EMBL/GenBank/DDBJ databases">
        <title>Genomic Encyclopedia of Archaeal and Bacterial Type Strains, Phase II (KMG-II): from individual species to whole genera.</title>
        <authorList>
            <person name="Goeker M."/>
        </authorList>
    </citation>
    <scope>NUCLEOTIDE SEQUENCE [LARGE SCALE GENOMIC DNA]</scope>
    <source>
        <strain evidence="1 2">DSM 19727</strain>
    </source>
</reference>
<organism evidence="1 2">
    <name type="scientific">Flavobacterium weaverense</name>
    <dbReference type="NCBI Taxonomy" id="271156"/>
    <lineage>
        <taxon>Bacteria</taxon>
        <taxon>Pseudomonadati</taxon>
        <taxon>Bacteroidota</taxon>
        <taxon>Flavobacteriia</taxon>
        <taxon>Flavobacteriales</taxon>
        <taxon>Flavobacteriaceae</taxon>
        <taxon>Flavobacterium</taxon>
    </lineage>
</organism>
<dbReference type="EMBL" id="REFH01000013">
    <property type="protein sequence ID" value="RMA72499.1"/>
    <property type="molecule type" value="Genomic_DNA"/>
</dbReference>
<dbReference type="AlphaFoldDB" id="A0A3L9ZM64"/>
<keyword evidence="2" id="KW-1185">Reference proteome</keyword>
<protein>
    <submittedName>
        <fullName evidence="1">Uncharacterized protein</fullName>
    </submittedName>
</protein>